<dbReference type="AlphaFoldDB" id="R3X0Q6"/>
<evidence type="ECO:0000313" key="1">
    <source>
        <dbReference type="EMBL" id="EOL47600.1"/>
    </source>
</evidence>
<dbReference type="Gene3D" id="3.30.460.10">
    <property type="entry name" value="Beta Polymerase, domain 2"/>
    <property type="match status" value="1"/>
</dbReference>
<dbReference type="RefSeq" id="WP_010767276.1">
    <property type="nucleotide sequence ID" value="NZ_ASWE01000004.1"/>
</dbReference>
<dbReference type="STRING" id="154621.RV11_GL000403"/>
<dbReference type="HOGENOM" id="CLU_076578_1_0_9"/>
<name>R3X0Q6_9ENTE</name>
<dbReference type="Proteomes" id="UP000013785">
    <property type="component" value="Unassembled WGS sequence"/>
</dbReference>
<gene>
    <name evidence="1" type="ORF">UC3_00603</name>
</gene>
<evidence type="ECO:0008006" key="3">
    <source>
        <dbReference type="Google" id="ProtNLM"/>
    </source>
</evidence>
<protein>
    <recommendedName>
        <fullName evidence="3">Aminoglycoside 6-adenylyltransferase</fullName>
    </recommendedName>
</protein>
<comment type="caution">
    <text evidence="1">The sequence shown here is derived from an EMBL/GenBank/DDBJ whole genome shotgun (WGS) entry which is preliminary data.</text>
</comment>
<dbReference type="EMBL" id="AJAT01000008">
    <property type="protein sequence ID" value="EOL47600.1"/>
    <property type="molecule type" value="Genomic_DNA"/>
</dbReference>
<dbReference type="InterPro" id="IPR043519">
    <property type="entry name" value="NT_sf"/>
</dbReference>
<dbReference type="InterPro" id="IPR007530">
    <property type="entry name" value="Aminoglycoside_adenylylTfrase"/>
</dbReference>
<dbReference type="SUPFAM" id="SSF81631">
    <property type="entry name" value="PAP/OAS1 substrate-binding domain"/>
    <property type="match status" value="1"/>
</dbReference>
<dbReference type="Pfam" id="PF04439">
    <property type="entry name" value="Adenyl_transf"/>
    <property type="match status" value="1"/>
</dbReference>
<dbReference type="PATRIC" id="fig|1158610.3.peg.577"/>
<dbReference type="SUPFAM" id="SSF81301">
    <property type="entry name" value="Nucleotidyltransferase"/>
    <property type="match status" value="1"/>
</dbReference>
<dbReference type="OrthoDB" id="9776406at2"/>
<evidence type="ECO:0000313" key="2">
    <source>
        <dbReference type="Proteomes" id="UP000013785"/>
    </source>
</evidence>
<accession>R3X0Q6</accession>
<dbReference type="PIRSF" id="PIRSF000812">
    <property type="entry name" value="AAD"/>
    <property type="match status" value="1"/>
</dbReference>
<reference evidence="1 2" key="1">
    <citation type="submission" date="2013-02" db="EMBL/GenBank/DDBJ databases">
        <title>The Genome Sequence of Enterococcus phoeniculicola BAA-412.</title>
        <authorList>
            <consortium name="The Broad Institute Genome Sequencing Platform"/>
            <consortium name="The Broad Institute Genome Sequencing Center for Infectious Disease"/>
            <person name="Earl A.M."/>
            <person name="Gilmore M.S."/>
            <person name="Lebreton F."/>
            <person name="Walker B."/>
            <person name="Young S.K."/>
            <person name="Zeng Q."/>
            <person name="Gargeya S."/>
            <person name="Fitzgerald M."/>
            <person name="Haas B."/>
            <person name="Abouelleil A."/>
            <person name="Alvarado L."/>
            <person name="Arachchi H.M."/>
            <person name="Berlin A.M."/>
            <person name="Chapman S.B."/>
            <person name="Dewar J."/>
            <person name="Goldberg J."/>
            <person name="Griggs A."/>
            <person name="Gujja S."/>
            <person name="Hansen M."/>
            <person name="Howarth C."/>
            <person name="Imamovic A."/>
            <person name="Larimer J."/>
            <person name="McCowan C."/>
            <person name="Murphy C."/>
            <person name="Neiman D."/>
            <person name="Pearson M."/>
            <person name="Priest M."/>
            <person name="Roberts A."/>
            <person name="Saif S."/>
            <person name="Shea T."/>
            <person name="Sisk P."/>
            <person name="Sykes S."/>
            <person name="Wortman J."/>
            <person name="Nusbaum C."/>
            <person name="Birren B."/>
        </authorList>
    </citation>
    <scope>NUCLEOTIDE SEQUENCE [LARGE SCALE GENOMIC DNA]</scope>
    <source>
        <strain evidence="1 2">ATCC BAA-412</strain>
    </source>
</reference>
<keyword evidence="2" id="KW-1185">Reference proteome</keyword>
<sequence length="291" mass="34571">MRTEEEMMLLIVEVAKTHPEVIAVGMNGSRTNKRAPKDVFQDYDIVYVVNDMKRLLEDRSWIDAFGDRLIMQTPEESVLFEPSLGKRFTFLMQFIDDTRIDLTLCPLSEVEDWLEEDRLVRIIYDPGNLLPRVPIATDQDYWVKKPSNEEFFDCCKEFWWVSTYVVKGLYRHEKAYATDHLYNYCYHELLRLFSWQVGENTHYSLSVGKNYKYLSSYLTKEENEALNDLLDFRTEDSCWRSLCNMEALFHQTAERFAESTGLRYNGNEGQALMSYTHRWYNQAKEEPLQKK</sequence>
<dbReference type="eggNOG" id="ENOG502Z7S1">
    <property type="taxonomic scope" value="Bacteria"/>
</dbReference>
<proteinExistence type="predicted"/>
<organism evidence="1 2">
    <name type="scientific">Enterococcus phoeniculicola ATCC BAA-412</name>
    <dbReference type="NCBI Taxonomy" id="1158610"/>
    <lineage>
        <taxon>Bacteria</taxon>
        <taxon>Bacillati</taxon>
        <taxon>Bacillota</taxon>
        <taxon>Bacilli</taxon>
        <taxon>Lactobacillales</taxon>
        <taxon>Enterococcaceae</taxon>
        <taxon>Enterococcus</taxon>
    </lineage>
</organism>